<proteinExistence type="predicted"/>
<accession>A0ABW0HUB7</accession>
<evidence type="ECO:0000313" key="2">
    <source>
        <dbReference type="Proteomes" id="UP001596113"/>
    </source>
</evidence>
<dbReference type="RefSeq" id="WP_378132868.1">
    <property type="nucleotide sequence ID" value="NZ_JBHSMI010000023.1"/>
</dbReference>
<reference evidence="2" key="1">
    <citation type="journal article" date="2019" name="Int. J. Syst. Evol. Microbiol.">
        <title>The Global Catalogue of Microorganisms (GCM) 10K type strain sequencing project: providing services to taxonomists for standard genome sequencing and annotation.</title>
        <authorList>
            <consortium name="The Broad Institute Genomics Platform"/>
            <consortium name="The Broad Institute Genome Sequencing Center for Infectious Disease"/>
            <person name="Wu L."/>
            <person name="Ma J."/>
        </authorList>
    </citation>
    <scope>NUCLEOTIDE SEQUENCE [LARGE SCALE GENOMIC DNA]</scope>
    <source>
        <strain evidence="2">CGMCC 1.18575</strain>
    </source>
</reference>
<organism evidence="1 2">
    <name type="scientific">Cohnella soli</name>
    <dbReference type="NCBI Taxonomy" id="425005"/>
    <lineage>
        <taxon>Bacteria</taxon>
        <taxon>Bacillati</taxon>
        <taxon>Bacillota</taxon>
        <taxon>Bacilli</taxon>
        <taxon>Bacillales</taxon>
        <taxon>Paenibacillaceae</taxon>
        <taxon>Cohnella</taxon>
    </lineage>
</organism>
<name>A0ABW0HUB7_9BACL</name>
<sequence>MNREFVNDQVSRLPIAMAGIVHAKREDGRSLSFYSNAHTISRLAKRLLP</sequence>
<comment type="caution">
    <text evidence="1">The sequence shown here is derived from an EMBL/GenBank/DDBJ whole genome shotgun (WGS) entry which is preliminary data.</text>
</comment>
<gene>
    <name evidence="1" type="ORF">ACFPOF_12135</name>
</gene>
<dbReference type="EMBL" id="JBHSMI010000023">
    <property type="protein sequence ID" value="MFC5403482.1"/>
    <property type="molecule type" value="Genomic_DNA"/>
</dbReference>
<evidence type="ECO:0000313" key="1">
    <source>
        <dbReference type="EMBL" id="MFC5403482.1"/>
    </source>
</evidence>
<keyword evidence="2" id="KW-1185">Reference proteome</keyword>
<dbReference type="Proteomes" id="UP001596113">
    <property type="component" value="Unassembled WGS sequence"/>
</dbReference>
<protein>
    <submittedName>
        <fullName evidence="1">Uncharacterized protein</fullName>
    </submittedName>
</protein>